<keyword evidence="1" id="KW-1133">Transmembrane helix</keyword>
<dbReference type="Proteomes" id="UP001152484">
    <property type="component" value="Unassembled WGS sequence"/>
</dbReference>
<keyword evidence="1" id="KW-0812">Transmembrane</keyword>
<feature type="transmembrane region" description="Helical" evidence="1">
    <location>
        <begin position="27"/>
        <end position="44"/>
    </location>
</feature>
<keyword evidence="3" id="KW-1185">Reference proteome</keyword>
<gene>
    <name evidence="2" type="ORF">CEURO_LOCUS19017</name>
</gene>
<evidence type="ECO:0000256" key="1">
    <source>
        <dbReference type="SAM" id="Phobius"/>
    </source>
</evidence>
<keyword evidence="1" id="KW-0472">Membrane</keyword>
<proteinExistence type="predicted"/>
<name>A0A9P1EK08_CUSEU</name>
<dbReference type="PANTHER" id="PTHR47481">
    <property type="match status" value="1"/>
</dbReference>
<dbReference type="OrthoDB" id="1305658at2759"/>
<dbReference type="EMBL" id="CAMAPE010000054">
    <property type="protein sequence ID" value="CAH9110943.1"/>
    <property type="molecule type" value="Genomic_DNA"/>
</dbReference>
<sequence>MCYSSYQVDLLGWNPGPYHGITANDPHIIIFFFGYLPFLILMANPPPSTELESSSEHISHQIHVPNTSEPINLDNVIKLSPTKYISWQLQIESILTGYNLEGFLDGSHPCPPPSLIVDGASTPNPAFSSWVRQDKLLFGAIIGTLTQLWFLSLLGPAPPKRFGTHLHLFMLNLPVVISNN</sequence>
<comment type="caution">
    <text evidence="2">The sequence shown here is derived from an EMBL/GenBank/DDBJ whole genome shotgun (WGS) entry which is preliminary data.</text>
</comment>
<protein>
    <submittedName>
        <fullName evidence="2">Uncharacterized protein</fullName>
    </submittedName>
</protein>
<dbReference type="PANTHER" id="PTHR47481:SF22">
    <property type="entry name" value="RETROTRANSPOSON GAG DOMAIN-CONTAINING PROTEIN"/>
    <property type="match status" value="1"/>
</dbReference>
<organism evidence="2 3">
    <name type="scientific">Cuscuta europaea</name>
    <name type="common">European dodder</name>
    <dbReference type="NCBI Taxonomy" id="41803"/>
    <lineage>
        <taxon>Eukaryota</taxon>
        <taxon>Viridiplantae</taxon>
        <taxon>Streptophyta</taxon>
        <taxon>Embryophyta</taxon>
        <taxon>Tracheophyta</taxon>
        <taxon>Spermatophyta</taxon>
        <taxon>Magnoliopsida</taxon>
        <taxon>eudicotyledons</taxon>
        <taxon>Gunneridae</taxon>
        <taxon>Pentapetalae</taxon>
        <taxon>asterids</taxon>
        <taxon>lamiids</taxon>
        <taxon>Solanales</taxon>
        <taxon>Convolvulaceae</taxon>
        <taxon>Cuscuteae</taxon>
        <taxon>Cuscuta</taxon>
        <taxon>Cuscuta subgen. Cuscuta</taxon>
    </lineage>
</organism>
<reference evidence="2" key="1">
    <citation type="submission" date="2022-07" db="EMBL/GenBank/DDBJ databases">
        <authorList>
            <person name="Macas J."/>
            <person name="Novak P."/>
            <person name="Neumann P."/>
        </authorList>
    </citation>
    <scope>NUCLEOTIDE SEQUENCE</scope>
</reference>
<evidence type="ECO:0000313" key="3">
    <source>
        <dbReference type="Proteomes" id="UP001152484"/>
    </source>
</evidence>
<feature type="transmembrane region" description="Helical" evidence="1">
    <location>
        <begin position="136"/>
        <end position="155"/>
    </location>
</feature>
<evidence type="ECO:0000313" key="2">
    <source>
        <dbReference type="EMBL" id="CAH9110943.1"/>
    </source>
</evidence>
<dbReference type="AlphaFoldDB" id="A0A9P1EK08"/>
<accession>A0A9P1EK08</accession>